<evidence type="ECO:0000256" key="6">
    <source>
        <dbReference type="PIRSR" id="PIRSR601382-1"/>
    </source>
</evidence>
<evidence type="ECO:0000256" key="3">
    <source>
        <dbReference type="ARBA" id="ARBA00007658"/>
    </source>
</evidence>
<dbReference type="GO" id="GO:0016020">
    <property type="term" value="C:membrane"/>
    <property type="evidence" value="ECO:0007669"/>
    <property type="project" value="InterPro"/>
</dbReference>
<feature type="disulfide bond" evidence="8">
    <location>
        <begin position="384"/>
        <end position="413"/>
    </location>
</feature>
<dbReference type="InterPro" id="IPR001382">
    <property type="entry name" value="Glyco_hydro_47"/>
</dbReference>
<dbReference type="EMBL" id="KZ679265">
    <property type="protein sequence ID" value="PTB39061.1"/>
    <property type="molecule type" value="Genomic_DNA"/>
</dbReference>
<dbReference type="GO" id="GO:0005975">
    <property type="term" value="P:carbohydrate metabolic process"/>
    <property type="evidence" value="ECO:0007669"/>
    <property type="project" value="InterPro"/>
</dbReference>
<name>A0A2T3Z2L7_TRIA4</name>
<keyword evidence="11" id="KW-0812">Transmembrane</keyword>
<evidence type="ECO:0000256" key="10">
    <source>
        <dbReference type="SAM" id="MobiDB-lite"/>
    </source>
</evidence>
<accession>A0A2T3Z2L7</accession>
<dbReference type="PANTHER" id="PTHR11742:SF103">
    <property type="entry name" value="ENDOPLASMIC RETICULUM MANNOSIDASE MNL2-RELATED"/>
    <property type="match status" value="1"/>
</dbReference>
<organism evidence="12 13">
    <name type="scientific">Trichoderma asperellum (strain ATCC 204424 / CBS 433.97 / NBRC 101777)</name>
    <dbReference type="NCBI Taxonomy" id="1042311"/>
    <lineage>
        <taxon>Eukaryota</taxon>
        <taxon>Fungi</taxon>
        <taxon>Dikarya</taxon>
        <taxon>Ascomycota</taxon>
        <taxon>Pezizomycotina</taxon>
        <taxon>Sordariomycetes</taxon>
        <taxon>Hypocreomycetidae</taxon>
        <taxon>Hypocreales</taxon>
        <taxon>Hypocreaceae</taxon>
        <taxon>Trichoderma</taxon>
    </lineage>
</organism>
<comment type="cofactor">
    <cofactor evidence="1 7">
        <name>Ca(2+)</name>
        <dbReference type="ChEBI" id="CHEBI:29108"/>
    </cofactor>
</comment>
<evidence type="ECO:0000256" key="5">
    <source>
        <dbReference type="ARBA" id="ARBA00023157"/>
    </source>
</evidence>
<dbReference type="Gene3D" id="1.50.10.10">
    <property type="match status" value="1"/>
</dbReference>
<dbReference type="InterPro" id="IPR050749">
    <property type="entry name" value="Glycosyl_Hydrolase_47"/>
</dbReference>
<dbReference type="GO" id="GO:0004571">
    <property type="term" value="F:mannosyl-oligosaccharide 1,2-alpha-mannosidase activity"/>
    <property type="evidence" value="ECO:0007669"/>
    <property type="project" value="InterPro"/>
</dbReference>
<feature type="active site" evidence="6">
    <location>
        <position position="313"/>
    </location>
</feature>
<evidence type="ECO:0000256" key="9">
    <source>
        <dbReference type="RuleBase" id="RU361193"/>
    </source>
</evidence>
<dbReference type="EC" id="3.2.1.-" evidence="9"/>
<proteinExistence type="inferred from homology"/>
<evidence type="ECO:0000256" key="2">
    <source>
        <dbReference type="ARBA" id="ARBA00004922"/>
    </source>
</evidence>
<dbReference type="OrthoDB" id="8118055at2759"/>
<dbReference type="AlphaFoldDB" id="A0A2T3Z2L7"/>
<dbReference type="PANTHER" id="PTHR11742">
    <property type="entry name" value="MANNOSYL-OLIGOSACCHARIDE ALPHA-1,2-MANNOSIDASE-RELATED"/>
    <property type="match status" value="1"/>
</dbReference>
<evidence type="ECO:0000256" key="1">
    <source>
        <dbReference type="ARBA" id="ARBA00001913"/>
    </source>
</evidence>
<dbReference type="GO" id="GO:0036503">
    <property type="term" value="P:ERAD pathway"/>
    <property type="evidence" value="ECO:0007669"/>
    <property type="project" value="UniProtKB-ARBA"/>
</dbReference>
<evidence type="ECO:0000313" key="13">
    <source>
        <dbReference type="Proteomes" id="UP000240493"/>
    </source>
</evidence>
<dbReference type="UniPathway" id="UPA00378"/>
<keyword evidence="7" id="KW-0106">Calcium</keyword>
<comment type="pathway">
    <text evidence="2">Protein modification; protein glycosylation.</text>
</comment>
<dbReference type="InterPro" id="IPR012341">
    <property type="entry name" value="6hp_glycosidase-like_sf"/>
</dbReference>
<keyword evidence="11" id="KW-1133">Transmembrane helix</keyword>
<dbReference type="Proteomes" id="UP000240493">
    <property type="component" value="Unassembled WGS sequence"/>
</dbReference>
<keyword evidence="9" id="KW-0326">Glycosidase</keyword>
<gene>
    <name evidence="12" type="ORF">M441DRAFT_145427</name>
</gene>
<dbReference type="SUPFAM" id="SSF48225">
    <property type="entry name" value="Seven-hairpin glycosidases"/>
    <property type="match status" value="1"/>
</dbReference>
<evidence type="ECO:0000256" key="11">
    <source>
        <dbReference type="SAM" id="Phobius"/>
    </source>
</evidence>
<reference evidence="12 13" key="1">
    <citation type="submission" date="2016-07" db="EMBL/GenBank/DDBJ databases">
        <title>Multiple horizontal gene transfer events from other fungi enriched the ability of initially mycotrophic Trichoderma (Ascomycota) to feed on dead plant biomass.</title>
        <authorList>
            <consortium name="DOE Joint Genome Institute"/>
            <person name="Aerts A."/>
            <person name="Atanasova L."/>
            <person name="Chenthamara K."/>
            <person name="Zhang J."/>
            <person name="Grujic M."/>
            <person name="Henrissat B."/>
            <person name="Kuo A."/>
            <person name="Salamov A."/>
            <person name="Lipzen A."/>
            <person name="Labutti K."/>
            <person name="Barry K."/>
            <person name="Miao Y."/>
            <person name="Rahimi M.J."/>
            <person name="Shen Q."/>
            <person name="Grigoriev I.V."/>
            <person name="Kubicek C.P."/>
            <person name="Druzhinina I.S."/>
        </authorList>
    </citation>
    <scope>NUCLEOTIDE SEQUENCE [LARGE SCALE GENOMIC DNA]</scope>
    <source>
        <strain evidence="12 13">CBS 433.97</strain>
    </source>
</reference>
<keyword evidence="7" id="KW-0479">Metal-binding</keyword>
<evidence type="ECO:0000256" key="7">
    <source>
        <dbReference type="PIRSR" id="PIRSR601382-2"/>
    </source>
</evidence>
<feature type="active site" description="Proton donor" evidence="6">
    <location>
        <position position="179"/>
    </location>
</feature>
<dbReference type="Pfam" id="PF01532">
    <property type="entry name" value="Glyco_hydro_47"/>
    <property type="match status" value="1"/>
</dbReference>
<feature type="binding site" evidence="7">
    <location>
        <position position="559"/>
    </location>
    <ligand>
        <name>Ca(2+)</name>
        <dbReference type="ChEBI" id="CHEBI:29108"/>
    </ligand>
</feature>
<sequence length="568" mass="64553">MLSQLQGPIPRRYVALLFFVVCIALFLWSGFDIIPRRVTAPRFKYPYMPSSYDWSKAKIYHPPTDMKKLPTGSPKPLPKIQSKQSGGQDAINNARKEAVKKALVKSWGAYKQYAWTKDELMPLSAKGKESFSGWSAQLVDALDTLWIMGLKDDFNLAVKEVALIDWSKTKSGGVVNLFEVTIRYLGGLLAAYDLSQEPILLAKAVELGNTLYATFDTPNRLPSHWLDYEKAKQGTQTADDKMSGAAGGTLCMEFTRLAQITGEDKFYDAVERINMFFRRFQNETTLPGMWPIWMNYRDEEMLESSYSIAGSADSQYEYLVKMHPLLSGLNPEYPEMAIKALDTIRDNLLFRPMTPKEDNILFAGSIKINGNDTQFSADMDHLTCFAGGMYALAGKLFTRDDYLDLGSRLTAGCVWEYDAMPSGIMPESATFVACDKLDGPCPFDTERMPPTDDPRRPGGFLSVKGRHYLLRPEAIESVFYMWRITGDQIWRDTAWRMWENVVRETETELAFAIVKDVTVSLGEKGDSMETFWLSETMKYFWLTFEDPSVLSLDEYVFNTEAHPFRRPA</sequence>
<dbReference type="GO" id="GO:0005509">
    <property type="term" value="F:calcium ion binding"/>
    <property type="evidence" value="ECO:0007669"/>
    <property type="project" value="InterPro"/>
</dbReference>
<comment type="similarity">
    <text evidence="3 9">Belongs to the glycosyl hydrolase 47 family.</text>
</comment>
<evidence type="ECO:0000256" key="8">
    <source>
        <dbReference type="PIRSR" id="PIRSR601382-3"/>
    </source>
</evidence>
<feature type="transmembrane region" description="Helical" evidence="11">
    <location>
        <begin position="12"/>
        <end position="31"/>
    </location>
</feature>
<evidence type="ECO:0000313" key="12">
    <source>
        <dbReference type="EMBL" id="PTB39061.1"/>
    </source>
</evidence>
<feature type="active site" description="Proton donor" evidence="6">
    <location>
        <position position="427"/>
    </location>
</feature>
<dbReference type="InterPro" id="IPR036026">
    <property type="entry name" value="Seven-hairpin_glycosidases"/>
</dbReference>
<keyword evidence="4 9" id="KW-0378">Hydrolase</keyword>
<evidence type="ECO:0000256" key="4">
    <source>
        <dbReference type="ARBA" id="ARBA00022801"/>
    </source>
</evidence>
<feature type="region of interest" description="Disordered" evidence="10">
    <location>
        <begin position="68"/>
        <end position="89"/>
    </location>
</feature>
<dbReference type="GO" id="GO:0005783">
    <property type="term" value="C:endoplasmic reticulum"/>
    <property type="evidence" value="ECO:0007669"/>
    <property type="project" value="TreeGrafter"/>
</dbReference>
<keyword evidence="11" id="KW-0472">Membrane</keyword>
<dbReference type="STRING" id="1042311.A0A2T3Z2L7"/>
<dbReference type="PRINTS" id="PR00747">
    <property type="entry name" value="GLYHDRLASE47"/>
</dbReference>
<keyword evidence="13" id="KW-1185">Reference proteome</keyword>
<protein>
    <recommendedName>
        <fullName evidence="9">alpha-1,2-Mannosidase</fullName>
        <ecNumber evidence="9">3.2.1.-</ecNumber>
    </recommendedName>
</protein>
<feature type="active site" evidence="6">
    <location>
        <position position="473"/>
    </location>
</feature>
<keyword evidence="5 8" id="KW-1015">Disulfide bond</keyword>